<evidence type="ECO:0000313" key="8">
    <source>
        <dbReference type="Proteomes" id="UP000051634"/>
    </source>
</evidence>
<comment type="catalytic activity">
    <reaction evidence="5">
        <text>phosphoethanolamine + S-adenosyl-L-methionine = N-methylethanolamine phosphate + S-adenosyl-L-homocysteine + H(+)</text>
        <dbReference type="Rhea" id="RHEA:20365"/>
        <dbReference type="ChEBI" id="CHEBI:15378"/>
        <dbReference type="ChEBI" id="CHEBI:57781"/>
        <dbReference type="ChEBI" id="CHEBI:57856"/>
        <dbReference type="ChEBI" id="CHEBI:58190"/>
        <dbReference type="ChEBI" id="CHEBI:59789"/>
        <dbReference type="EC" id="2.1.1.103"/>
    </reaction>
    <physiologicalReaction direction="left-to-right" evidence="5">
        <dbReference type="Rhea" id="RHEA:20366"/>
    </physiologicalReaction>
</comment>
<evidence type="ECO:0000259" key="6">
    <source>
        <dbReference type="Pfam" id="PF13649"/>
    </source>
</evidence>
<protein>
    <submittedName>
        <fullName evidence="7">Methyltransferase domain</fullName>
    </submittedName>
</protein>
<accession>A0A0T5YWK3</accession>
<dbReference type="GO" id="GO:0000234">
    <property type="term" value="F:phosphoethanolamine N-methyltransferase activity"/>
    <property type="evidence" value="ECO:0007669"/>
    <property type="project" value="UniProtKB-EC"/>
</dbReference>
<dbReference type="PANTHER" id="PTHR44307:SF2">
    <property type="entry name" value="PHOSPHOETHANOLAMINE METHYLTRANSFERASE ISOFORM X1"/>
    <property type="match status" value="1"/>
</dbReference>
<dbReference type="SUPFAM" id="SSF53335">
    <property type="entry name" value="S-adenosyl-L-methionine-dependent methyltransferases"/>
    <property type="match status" value="1"/>
</dbReference>
<dbReference type="EMBL" id="LDXT01000085">
    <property type="protein sequence ID" value="KRT55001.1"/>
    <property type="molecule type" value="Genomic_DNA"/>
</dbReference>
<evidence type="ECO:0000256" key="2">
    <source>
        <dbReference type="ARBA" id="ARBA00022603"/>
    </source>
</evidence>
<dbReference type="GO" id="GO:0032259">
    <property type="term" value="P:methylation"/>
    <property type="evidence" value="ECO:0007669"/>
    <property type="project" value="UniProtKB-KW"/>
</dbReference>
<keyword evidence="8" id="KW-1185">Reference proteome</keyword>
<keyword evidence="3 7" id="KW-0808">Transferase</keyword>
<feature type="domain" description="Methyltransferase" evidence="6">
    <location>
        <begin position="60"/>
        <end position="152"/>
    </location>
</feature>
<dbReference type="Pfam" id="PF13649">
    <property type="entry name" value="Methyltransf_25"/>
    <property type="match status" value="1"/>
</dbReference>
<evidence type="ECO:0000313" key="7">
    <source>
        <dbReference type="EMBL" id="KRT55001.1"/>
    </source>
</evidence>
<evidence type="ECO:0000256" key="3">
    <source>
        <dbReference type="ARBA" id="ARBA00022679"/>
    </source>
</evidence>
<reference evidence="7 8" key="1">
    <citation type="submission" date="2015-11" db="EMBL/GenBank/DDBJ databases">
        <title>The genome of Candidatus Endoriftia persephone in Ridgeia piscesae and population structure of the North Eastern Pacific vestimentiferan symbionts.</title>
        <authorList>
            <person name="Perez M."/>
            <person name="Juniper K.S."/>
        </authorList>
    </citation>
    <scope>NUCLEOTIDE SEQUENCE [LARGE SCALE GENOMIC DNA]</scope>
    <source>
        <strain evidence="7">Ind11</strain>
    </source>
</reference>
<keyword evidence="2 7" id="KW-0489">Methyltransferase</keyword>
<gene>
    <name evidence="7" type="ORF">Ga0074115_11256</name>
</gene>
<comment type="caution">
    <text evidence="7">The sequence shown here is derived from an EMBL/GenBank/DDBJ whole genome shotgun (WGS) entry which is preliminary data.</text>
</comment>
<proteinExistence type="predicted"/>
<evidence type="ECO:0000256" key="4">
    <source>
        <dbReference type="ARBA" id="ARBA00025707"/>
    </source>
</evidence>
<dbReference type="Gene3D" id="3.40.50.150">
    <property type="entry name" value="Vaccinia Virus protein VP39"/>
    <property type="match status" value="1"/>
</dbReference>
<dbReference type="OrthoDB" id="9760689at2"/>
<dbReference type="AlphaFoldDB" id="A0A0T5YWK3"/>
<organism evidence="7 8">
    <name type="scientific">endosymbiont of Ridgeia piscesae</name>
    <dbReference type="NCBI Taxonomy" id="54398"/>
    <lineage>
        <taxon>Bacteria</taxon>
        <taxon>Pseudomonadati</taxon>
        <taxon>Pseudomonadota</taxon>
        <taxon>Gammaproteobacteria</taxon>
        <taxon>sulfur-oxidizing symbionts</taxon>
    </lineage>
</organism>
<dbReference type="CDD" id="cd02440">
    <property type="entry name" value="AdoMet_MTases"/>
    <property type="match status" value="1"/>
</dbReference>
<comment type="pathway">
    <text evidence="1">Lipid metabolism.</text>
</comment>
<name>A0A0T5YWK3_9GAMM</name>
<dbReference type="InterPro" id="IPR041698">
    <property type="entry name" value="Methyltransf_25"/>
</dbReference>
<comment type="pathway">
    <text evidence="4">Phospholipid metabolism.</text>
</comment>
<sequence>MPEIDHAAVSRYWAGVRSSILGPYRMDDFGFPVGAGHFRFRAESRIVWRLLRGVNPNGTVLDLGCGVGYWAAAFARRFSRVVAVEGSGVLYQALEARSAAYPNIRPVLGNVLSFEPDAHYCLIFLGGLLMYLDEEDVIALLGRLVASLEPGGIILCRESTVRGGTETCAGDYPVVYRSMQNYRRIFRQCGLIVRHVERNEPYVLMQMGCELIKKWKGLVPESAQMLRIVGPLTYWVMRLGNPWLNRLPKALEIPFPKLENHFFVLETEAA</sequence>
<dbReference type="Proteomes" id="UP000051634">
    <property type="component" value="Unassembled WGS sequence"/>
</dbReference>
<dbReference type="PANTHER" id="PTHR44307">
    <property type="entry name" value="PHOSPHOETHANOLAMINE METHYLTRANSFERASE"/>
    <property type="match status" value="1"/>
</dbReference>
<dbReference type="InterPro" id="IPR029063">
    <property type="entry name" value="SAM-dependent_MTases_sf"/>
</dbReference>
<evidence type="ECO:0000256" key="1">
    <source>
        <dbReference type="ARBA" id="ARBA00005189"/>
    </source>
</evidence>
<evidence type="ECO:0000256" key="5">
    <source>
        <dbReference type="ARBA" id="ARBA00047622"/>
    </source>
</evidence>